<dbReference type="Proteomes" id="UP001595704">
    <property type="component" value="Unassembled WGS sequence"/>
</dbReference>
<evidence type="ECO:0000313" key="3">
    <source>
        <dbReference type="Proteomes" id="UP001595704"/>
    </source>
</evidence>
<dbReference type="RefSeq" id="WP_191321325.1">
    <property type="nucleotide sequence ID" value="NZ_BNCG01000064.1"/>
</dbReference>
<name>A0ABV7UNS6_9HYPH</name>
<dbReference type="EMBL" id="JBHRYC010000117">
    <property type="protein sequence ID" value="MFC3640128.1"/>
    <property type="molecule type" value="Genomic_DNA"/>
</dbReference>
<feature type="signal peptide" evidence="1">
    <location>
        <begin position="1"/>
        <end position="24"/>
    </location>
</feature>
<sequence>MPLKPTLAVAIAILGFCLAAPANAEEVKKTPRCKSWEQKLSSLEGEASRLGSEVSCRNLKRLASIADDASKFFNQCVDGGEEKAGAYRQLANTARAQIRDSYAGGC</sequence>
<reference evidence="3" key="1">
    <citation type="journal article" date="2019" name="Int. J. Syst. Evol. Microbiol.">
        <title>The Global Catalogue of Microorganisms (GCM) 10K type strain sequencing project: providing services to taxonomists for standard genome sequencing and annotation.</title>
        <authorList>
            <consortium name="The Broad Institute Genomics Platform"/>
            <consortium name="The Broad Institute Genome Sequencing Center for Infectious Disease"/>
            <person name="Wu L."/>
            <person name="Ma J."/>
        </authorList>
    </citation>
    <scope>NUCLEOTIDE SEQUENCE [LARGE SCALE GENOMIC DNA]</scope>
    <source>
        <strain evidence="3">KCTC 42282</strain>
    </source>
</reference>
<evidence type="ECO:0000313" key="2">
    <source>
        <dbReference type="EMBL" id="MFC3640128.1"/>
    </source>
</evidence>
<accession>A0ABV7UNS6</accession>
<organism evidence="2 3">
    <name type="scientific">Camelimonas fluminis</name>
    <dbReference type="NCBI Taxonomy" id="1576911"/>
    <lineage>
        <taxon>Bacteria</taxon>
        <taxon>Pseudomonadati</taxon>
        <taxon>Pseudomonadota</taxon>
        <taxon>Alphaproteobacteria</taxon>
        <taxon>Hyphomicrobiales</taxon>
        <taxon>Chelatococcaceae</taxon>
        <taxon>Camelimonas</taxon>
    </lineage>
</organism>
<evidence type="ECO:0000256" key="1">
    <source>
        <dbReference type="SAM" id="SignalP"/>
    </source>
</evidence>
<protein>
    <submittedName>
        <fullName evidence="2">Uncharacterized protein</fullName>
    </submittedName>
</protein>
<keyword evidence="3" id="KW-1185">Reference proteome</keyword>
<gene>
    <name evidence="2" type="ORF">ACFONL_22580</name>
</gene>
<comment type="caution">
    <text evidence="2">The sequence shown here is derived from an EMBL/GenBank/DDBJ whole genome shotgun (WGS) entry which is preliminary data.</text>
</comment>
<keyword evidence="1" id="KW-0732">Signal</keyword>
<proteinExistence type="predicted"/>
<feature type="chain" id="PRO_5047381310" evidence="1">
    <location>
        <begin position="25"/>
        <end position="106"/>
    </location>
</feature>